<protein>
    <recommendedName>
        <fullName evidence="3">DUF2612 domain-containing protein</fullName>
    </recommendedName>
</protein>
<comment type="caution">
    <text evidence="1">The sequence shown here is derived from an EMBL/GenBank/DDBJ whole genome shotgun (WGS) entry which is preliminary data.</text>
</comment>
<dbReference type="InterPro" id="IPR021283">
    <property type="entry name" value="Phage_Wedge1"/>
</dbReference>
<accession>A0ABQ2JLE9</accession>
<dbReference type="EMBL" id="BMLK01000008">
    <property type="protein sequence ID" value="GGN49291.1"/>
    <property type="molecule type" value="Genomic_DNA"/>
</dbReference>
<proteinExistence type="predicted"/>
<gene>
    <name evidence="1" type="ORF">GCM10011349_19780</name>
</gene>
<reference evidence="2" key="1">
    <citation type="journal article" date="2019" name="Int. J. Syst. Evol. Microbiol.">
        <title>The Global Catalogue of Microorganisms (GCM) 10K type strain sequencing project: providing services to taxonomists for standard genome sequencing and annotation.</title>
        <authorList>
            <consortium name="The Broad Institute Genomics Platform"/>
            <consortium name="The Broad Institute Genome Sequencing Center for Infectious Disease"/>
            <person name="Wu L."/>
            <person name="Ma J."/>
        </authorList>
    </citation>
    <scope>NUCLEOTIDE SEQUENCE [LARGE SCALE GENOMIC DNA]</scope>
    <source>
        <strain evidence="2">CGMCC 1.6784</strain>
    </source>
</reference>
<evidence type="ECO:0000313" key="2">
    <source>
        <dbReference type="Proteomes" id="UP000605099"/>
    </source>
</evidence>
<keyword evidence="2" id="KW-1185">Reference proteome</keyword>
<evidence type="ECO:0008006" key="3">
    <source>
        <dbReference type="Google" id="ProtNLM"/>
    </source>
</evidence>
<organism evidence="1 2">
    <name type="scientific">Novosphingobium indicum</name>
    <dbReference type="NCBI Taxonomy" id="462949"/>
    <lineage>
        <taxon>Bacteria</taxon>
        <taxon>Pseudomonadati</taxon>
        <taxon>Pseudomonadota</taxon>
        <taxon>Alphaproteobacteria</taxon>
        <taxon>Sphingomonadales</taxon>
        <taxon>Sphingomonadaceae</taxon>
        <taxon>Novosphingobium</taxon>
    </lineage>
</organism>
<dbReference type="Pfam" id="PF11041">
    <property type="entry name" value="Phage_Wedge1"/>
    <property type="match status" value="1"/>
</dbReference>
<dbReference type="RefSeq" id="WP_188819520.1">
    <property type="nucleotide sequence ID" value="NZ_BMLK01000008.1"/>
</dbReference>
<dbReference type="Proteomes" id="UP000605099">
    <property type="component" value="Unassembled WGS sequence"/>
</dbReference>
<name>A0ABQ2JLE9_9SPHN</name>
<evidence type="ECO:0000313" key="1">
    <source>
        <dbReference type="EMBL" id="GGN49291.1"/>
    </source>
</evidence>
<sequence length="210" mass="23015">MTTLVPFVSQPLGYTGEDDGGEHLFFDARQVLLSQYANSPILVALIGALNEAVDMQERFNDFYDNVWNVDTAVGFGLDIWGRIVGVSRALYVSDQDYLGFSESTENFPFGEGIFYGGGNLTPNYKLSDDAYRRLIMAKAALNITNGSIPAINAILRALFPEHGNVYVRDNNDMTMTYVFGAALSKVDYAIVSQSGVLPKPVGVSFTVEQP</sequence>